<dbReference type="GO" id="GO:0000226">
    <property type="term" value="P:microtubule cytoskeleton organization"/>
    <property type="evidence" value="ECO:0007669"/>
    <property type="project" value="TreeGrafter"/>
</dbReference>
<dbReference type="PANTHER" id="PTHR24346">
    <property type="entry name" value="MAP/MICROTUBULE AFFINITY-REGULATING KINASE"/>
    <property type="match status" value="1"/>
</dbReference>
<evidence type="ECO:0000256" key="12">
    <source>
        <dbReference type="ARBA" id="ARBA00022843"/>
    </source>
</evidence>
<evidence type="ECO:0000256" key="15">
    <source>
        <dbReference type="RuleBase" id="RU000304"/>
    </source>
</evidence>
<proteinExistence type="inferred from homology"/>
<dbReference type="Pfam" id="PF00069">
    <property type="entry name" value="Pkinase"/>
    <property type="match status" value="1"/>
</dbReference>
<dbReference type="CDD" id="cd14162">
    <property type="entry name" value="STKc_TSSK4-like"/>
    <property type="match status" value="1"/>
</dbReference>
<dbReference type="STRING" id="597456.A0A0L7QR24"/>
<sequence length="363" mass="41100">MASAPITNNSPKALLTVYEDKNDEKSEKKLTVLETHGYTLGKTIGAGSYATVKIAKSDRHDCQVAVKIVSKFQAPGDYLKKFLPREIEVVKGLKHPNLIRFLQAIETTHRVYIIMEYAQNGSLLDIIRRDTFIDESRSRRWFRQLLEAINYCHGRGVVHRDVKCENLLMDQNFNIKLSDFGFARGHMKPKNGIAPFSETFCGSYAYASPEILKGIPYLPQLSDVWSMGVVLYAMVYGRLPFDDTNYSQLLKQVQSRVTYPKEPKVSQACRSLISRILVPQRIRLGTDHIRQDAWLATSLATAQTSTTDTLMDIPIILNAKELIAEENQGTNKHATGVEPEIVEVLSSNLNILDQNNNKYLHLR</sequence>
<dbReference type="OrthoDB" id="504170at2759"/>
<keyword evidence="7 14" id="KW-0547">Nucleotide-binding</keyword>
<dbReference type="InterPro" id="IPR011009">
    <property type="entry name" value="Kinase-like_dom_sf"/>
</dbReference>
<dbReference type="Proteomes" id="UP000053825">
    <property type="component" value="Unassembled WGS sequence"/>
</dbReference>
<evidence type="ECO:0000256" key="14">
    <source>
        <dbReference type="PROSITE-ProRule" id="PRU10141"/>
    </source>
</evidence>
<evidence type="ECO:0000256" key="4">
    <source>
        <dbReference type="ARBA" id="ARBA00022553"/>
    </source>
</evidence>
<dbReference type="AlphaFoldDB" id="A0A0L7QR24"/>
<comment type="cofactor">
    <cofactor evidence="1">
        <name>Mg(2+)</name>
        <dbReference type="ChEBI" id="CHEBI:18420"/>
    </cofactor>
</comment>
<dbReference type="GO" id="GO:0035556">
    <property type="term" value="P:intracellular signal transduction"/>
    <property type="evidence" value="ECO:0007669"/>
    <property type="project" value="TreeGrafter"/>
</dbReference>
<dbReference type="SMART" id="SM00220">
    <property type="entry name" value="S_TKc"/>
    <property type="match status" value="1"/>
</dbReference>
<dbReference type="PROSITE" id="PS00107">
    <property type="entry name" value="PROTEIN_KINASE_ATP"/>
    <property type="match status" value="1"/>
</dbReference>
<evidence type="ECO:0000259" key="16">
    <source>
        <dbReference type="PROSITE" id="PS50011"/>
    </source>
</evidence>
<dbReference type="FunFam" id="3.30.200.20:FF:000042">
    <property type="entry name" value="Aurora kinase A"/>
    <property type="match status" value="1"/>
</dbReference>
<keyword evidence="11" id="KW-0460">Magnesium</keyword>
<evidence type="ECO:0000256" key="5">
    <source>
        <dbReference type="ARBA" id="ARBA00022679"/>
    </source>
</evidence>
<keyword evidence="13" id="KW-0744">Spermatogenesis</keyword>
<keyword evidence="9" id="KW-0221">Differentiation</keyword>
<keyword evidence="3 15" id="KW-0723">Serine/threonine-protein kinase</keyword>
<dbReference type="GO" id="GO:0007283">
    <property type="term" value="P:spermatogenesis"/>
    <property type="evidence" value="ECO:0007669"/>
    <property type="project" value="UniProtKB-KW"/>
</dbReference>
<evidence type="ECO:0000256" key="11">
    <source>
        <dbReference type="ARBA" id="ARBA00022842"/>
    </source>
</evidence>
<keyword evidence="6" id="KW-0479">Metal-binding</keyword>
<dbReference type="PANTHER" id="PTHR24346:SF102">
    <property type="entry name" value="TESTIS-SPECIFIC SERINE_THREONINE-PROTEIN KINASE 1"/>
    <property type="match status" value="1"/>
</dbReference>
<evidence type="ECO:0000313" key="17">
    <source>
        <dbReference type="EMBL" id="KOC61080.1"/>
    </source>
</evidence>
<dbReference type="PROSITE" id="PS00108">
    <property type="entry name" value="PROTEIN_KINASE_ST"/>
    <property type="match status" value="1"/>
</dbReference>
<dbReference type="GO" id="GO:0050321">
    <property type="term" value="F:tau-protein kinase activity"/>
    <property type="evidence" value="ECO:0007669"/>
    <property type="project" value="TreeGrafter"/>
</dbReference>
<evidence type="ECO:0000256" key="1">
    <source>
        <dbReference type="ARBA" id="ARBA00001946"/>
    </source>
</evidence>
<keyword evidence="5" id="KW-0808">Transferase</keyword>
<evidence type="ECO:0000256" key="10">
    <source>
        <dbReference type="ARBA" id="ARBA00022840"/>
    </source>
</evidence>
<comment type="similarity">
    <text evidence="15">Belongs to the protein kinase superfamily.</text>
</comment>
<evidence type="ECO:0000313" key="18">
    <source>
        <dbReference type="Proteomes" id="UP000053825"/>
    </source>
</evidence>
<dbReference type="InterPro" id="IPR008271">
    <property type="entry name" value="Ser/Thr_kinase_AS"/>
</dbReference>
<evidence type="ECO:0000256" key="8">
    <source>
        <dbReference type="ARBA" id="ARBA00022777"/>
    </source>
</evidence>
<gene>
    <name evidence="17" type="ORF">WH47_04346</name>
</gene>
<dbReference type="PROSITE" id="PS50011">
    <property type="entry name" value="PROTEIN_KINASE_DOM"/>
    <property type="match status" value="1"/>
</dbReference>
<dbReference type="InterPro" id="IPR017441">
    <property type="entry name" value="Protein_kinase_ATP_BS"/>
</dbReference>
<evidence type="ECO:0000256" key="3">
    <source>
        <dbReference type="ARBA" id="ARBA00022527"/>
    </source>
</evidence>
<dbReference type="GO" id="GO:0005524">
    <property type="term" value="F:ATP binding"/>
    <property type="evidence" value="ECO:0007669"/>
    <property type="project" value="UniProtKB-UniRule"/>
</dbReference>
<keyword evidence="8 17" id="KW-0418">Kinase</keyword>
<dbReference type="InterPro" id="IPR000719">
    <property type="entry name" value="Prot_kinase_dom"/>
</dbReference>
<organism evidence="17 18">
    <name type="scientific">Habropoda laboriosa</name>
    <dbReference type="NCBI Taxonomy" id="597456"/>
    <lineage>
        <taxon>Eukaryota</taxon>
        <taxon>Metazoa</taxon>
        <taxon>Ecdysozoa</taxon>
        <taxon>Arthropoda</taxon>
        <taxon>Hexapoda</taxon>
        <taxon>Insecta</taxon>
        <taxon>Pterygota</taxon>
        <taxon>Neoptera</taxon>
        <taxon>Endopterygota</taxon>
        <taxon>Hymenoptera</taxon>
        <taxon>Apocrita</taxon>
        <taxon>Aculeata</taxon>
        <taxon>Apoidea</taxon>
        <taxon>Anthophila</taxon>
        <taxon>Apidae</taxon>
        <taxon>Habropoda</taxon>
    </lineage>
</organism>
<dbReference type="Gene3D" id="1.10.510.10">
    <property type="entry name" value="Transferase(Phosphotransferase) domain 1"/>
    <property type="match status" value="1"/>
</dbReference>
<keyword evidence="4" id="KW-0597">Phosphoprotein</keyword>
<keyword evidence="18" id="KW-1185">Reference proteome</keyword>
<evidence type="ECO:0000256" key="2">
    <source>
        <dbReference type="ARBA" id="ARBA00022473"/>
    </source>
</evidence>
<evidence type="ECO:0000256" key="6">
    <source>
        <dbReference type="ARBA" id="ARBA00022723"/>
    </source>
</evidence>
<dbReference type="GO" id="GO:0005737">
    <property type="term" value="C:cytoplasm"/>
    <property type="evidence" value="ECO:0007669"/>
    <property type="project" value="TreeGrafter"/>
</dbReference>
<feature type="binding site" evidence="14">
    <location>
        <position position="67"/>
    </location>
    <ligand>
        <name>ATP</name>
        <dbReference type="ChEBI" id="CHEBI:30616"/>
    </ligand>
</feature>
<dbReference type="EMBL" id="KQ414784">
    <property type="protein sequence ID" value="KOC61080.1"/>
    <property type="molecule type" value="Genomic_DNA"/>
</dbReference>
<evidence type="ECO:0000256" key="7">
    <source>
        <dbReference type="ARBA" id="ARBA00022741"/>
    </source>
</evidence>
<feature type="domain" description="Protein kinase" evidence="16">
    <location>
        <begin position="38"/>
        <end position="295"/>
    </location>
</feature>
<keyword evidence="12" id="KW-0832">Ubl conjugation</keyword>
<reference evidence="17 18" key="1">
    <citation type="submission" date="2015-07" db="EMBL/GenBank/DDBJ databases">
        <title>The genome of Habropoda laboriosa.</title>
        <authorList>
            <person name="Pan H."/>
            <person name="Kapheim K."/>
        </authorList>
    </citation>
    <scope>NUCLEOTIDE SEQUENCE [LARGE SCALE GENOMIC DNA]</scope>
    <source>
        <strain evidence="17">0110345459</strain>
    </source>
</reference>
<dbReference type="FunFam" id="1.10.510.10:FF:000658">
    <property type="entry name" value="Protein CBG12184"/>
    <property type="match status" value="1"/>
</dbReference>
<evidence type="ECO:0000256" key="9">
    <source>
        <dbReference type="ARBA" id="ARBA00022782"/>
    </source>
</evidence>
<dbReference type="GO" id="GO:0000287">
    <property type="term" value="F:magnesium ion binding"/>
    <property type="evidence" value="ECO:0007669"/>
    <property type="project" value="UniProtKB-ARBA"/>
</dbReference>
<dbReference type="InterPro" id="IPR047908">
    <property type="entry name" value="TSSK4_cat"/>
</dbReference>
<protein>
    <submittedName>
        <fullName evidence="17">Testis-specific serine/threonine-protein kinase 4</fullName>
    </submittedName>
</protein>
<accession>A0A0L7QR24</accession>
<name>A0A0L7QR24_9HYME</name>
<evidence type="ECO:0000256" key="13">
    <source>
        <dbReference type="ARBA" id="ARBA00022871"/>
    </source>
</evidence>
<dbReference type="GO" id="GO:0030154">
    <property type="term" value="P:cell differentiation"/>
    <property type="evidence" value="ECO:0007669"/>
    <property type="project" value="UniProtKB-KW"/>
</dbReference>
<keyword evidence="2" id="KW-0217">Developmental protein</keyword>
<keyword evidence="10 14" id="KW-0067">ATP-binding</keyword>
<dbReference type="SUPFAM" id="SSF56112">
    <property type="entry name" value="Protein kinase-like (PK-like)"/>
    <property type="match status" value="1"/>
</dbReference>